<dbReference type="Proteomes" id="UP000606193">
    <property type="component" value="Unassembled WGS sequence"/>
</dbReference>
<dbReference type="EMBL" id="JACRSX010000015">
    <property type="protein sequence ID" value="MBC8563072.1"/>
    <property type="molecule type" value="Genomic_DNA"/>
</dbReference>
<comment type="caution">
    <text evidence="2">The sequence shown here is derived from an EMBL/GenBank/DDBJ whole genome shotgun (WGS) entry which is preliminary data.</text>
</comment>
<dbReference type="RefSeq" id="WP_249298253.1">
    <property type="nucleotide sequence ID" value="NZ_JACRSX010000015.1"/>
</dbReference>
<keyword evidence="1" id="KW-1133">Transmembrane helix</keyword>
<organism evidence="2 3">
    <name type="scientific">Jutongia huaianensis</name>
    <dbReference type="NCBI Taxonomy" id="2763668"/>
    <lineage>
        <taxon>Bacteria</taxon>
        <taxon>Bacillati</taxon>
        <taxon>Bacillota</taxon>
        <taxon>Clostridia</taxon>
        <taxon>Lachnospirales</taxon>
        <taxon>Lachnospiraceae</taxon>
        <taxon>Jutongia</taxon>
    </lineage>
</organism>
<evidence type="ECO:0000313" key="2">
    <source>
        <dbReference type="EMBL" id="MBC8563072.1"/>
    </source>
</evidence>
<accession>A0ABR7N372</accession>
<reference evidence="2 3" key="1">
    <citation type="submission" date="2020-08" db="EMBL/GenBank/DDBJ databases">
        <title>Genome public.</title>
        <authorList>
            <person name="Liu C."/>
            <person name="Sun Q."/>
        </authorList>
    </citation>
    <scope>NUCLEOTIDE SEQUENCE [LARGE SCALE GENOMIC DNA]</scope>
    <source>
        <strain evidence="2 3">NSJ-37</strain>
    </source>
</reference>
<evidence type="ECO:0000256" key="1">
    <source>
        <dbReference type="SAM" id="Phobius"/>
    </source>
</evidence>
<sequence length="248" mass="27872">MAKNDDNMLDREKGGSRIVTVLIALAIIAIWLVIFACLIKFDVGGIGSNVLYPVLKDVPVVNRILPTPSEEEQAKEGNYEYTTLKSANARIKELESQLDSENGTTTANADYIADLEAQVKKLQKYKDSEDAFNKRVQEFDEKVVFNDKAPDISEYQNYYEQIQPDNAEKIYRQVLKKQQYSKKAETLGTYYANMDAAAAAVRLSEMTEDLDLVCDILQNMQEKKAAAILEQMDSAYAAQITKKISAVD</sequence>
<proteinExistence type="predicted"/>
<protein>
    <recommendedName>
        <fullName evidence="4">Magnesium transporter MgtE intracellular domain-containing protein</fullName>
    </recommendedName>
</protein>
<dbReference type="SUPFAM" id="SSF158791">
    <property type="entry name" value="MgtE N-terminal domain-like"/>
    <property type="match status" value="1"/>
</dbReference>
<keyword evidence="1" id="KW-0812">Transmembrane</keyword>
<evidence type="ECO:0008006" key="4">
    <source>
        <dbReference type="Google" id="ProtNLM"/>
    </source>
</evidence>
<keyword evidence="1" id="KW-0472">Membrane</keyword>
<name>A0ABR7N372_9FIRM</name>
<gene>
    <name evidence="2" type="ORF">H8704_10610</name>
</gene>
<keyword evidence="3" id="KW-1185">Reference proteome</keyword>
<feature type="transmembrane region" description="Helical" evidence="1">
    <location>
        <begin position="21"/>
        <end position="41"/>
    </location>
</feature>
<evidence type="ECO:0000313" key="3">
    <source>
        <dbReference type="Proteomes" id="UP000606193"/>
    </source>
</evidence>